<dbReference type="NCBIfam" id="TIGR00261">
    <property type="entry name" value="traB"/>
    <property type="match status" value="1"/>
</dbReference>
<reference evidence="2 3" key="1">
    <citation type="submission" date="2016-12" db="EMBL/GenBank/DDBJ databases">
        <title>Isolation and genomic insights into novel planktonic Zetaproteobacteria from stratified waters of the Chesapeake Bay.</title>
        <authorList>
            <person name="McAllister S.M."/>
            <person name="Kato S."/>
            <person name="Chan C.S."/>
            <person name="Chiu B.K."/>
            <person name="Field E.K."/>
        </authorList>
    </citation>
    <scope>NUCLEOTIDE SEQUENCE [LARGE SCALE GENOMIC DNA]</scope>
    <source>
        <strain evidence="2 3">CP-5</strain>
    </source>
</reference>
<dbReference type="EMBL" id="CP018799">
    <property type="protein sequence ID" value="ATX79173.1"/>
    <property type="molecule type" value="Genomic_DNA"/>
</dbReference>
<dbReference type="CDD" id="cd14726">
    <property type="entry name" value="TraB_PrgY-like"/>
    <property type="match status" value="1"/>
</dbReference>
<keyword evidence="1" id="KW-1133">Transmembrane helix</keyword>
<keyword evidence="1" id="KW-0812">Transmembrane</keyword>
<accession>A0A2K8KWJ0</accession>
<organism evidence="2 3">
    <name type="scientific">Mariprofundus aestuarium</name>
    <dbReference type="NCBI Taxonomy" id="1921086"/>
    <lineage>
        <taxon>Bacteria</taxon>
        <taxon>Pseudomonadati</taxon>
        <taxon>Pseudomonadota</taxon>
        <taxon>Candidatius Mariprofundia</taxon>
        <taxon>Mariprofundales</taxon>
        <taxon>Mariprofundaceae</taxon>
        <taxon>Mariprofundus</taxon>
    </lineage>
</organism>
<proteinExistence type="predicted"/>
<sequence length="398" mass="44369">MSNHPIFTFQHGGQYITVMGTAHISRASADKVRELLSSGEYDAVAVELCTGRHEKITNPNMFADLDLFTAIKKGQGPMIWANLVIGAFQQRLAEQVDIEPGAELKAALEEADRAGYPVSLIDRDISITMRRVYRNIPFKRRVELVGQFIKGFLTRESISEEDVESLKDGDILNSAFAQFAKKDSKLYKPLIDERDQYMALRLIQEANRTVHHHIIAVVGAGHFNGISSYMSQYCDLSESELDAALQELKVIPEKKNIGRYFPWLISFLVLLGFASGFAKNSSLGWELVLYWVVINGGLTSIGALMAKAHPLTILGAFVAAPITSLNPMIGAGVVTSALEIWLRKPRMKDFDSLRHDTVHLAGWWKNRISRTMLVFIFSSLASAIGTYIAGFIIFDRLT</sequence>
<gene>
    <name evidence="2" type="ORF">Ga0123461_0749</name>
</gene>
<dbReference type="AlphaFoldDB" id="A0A2K8KWJ0"/>
<keyword evidence="1" id="KW-0472">Membrane</keyword>
<dbReference type="InterPro" id="IPR002816">
    <property type="entry name" value="TraB/PrgY/GumN_fam"/>
</dbReference>
<feature type="transmembrane region" description="Helical" evidence="1">
    <location>
        <begin position="312"/>
        <end position="338"/>
    </location>
</feature>
<evidence type="ECO:0000256" key="1">
    <source>
        <dbReference type="SAM" id="Phobius"/>
    </source>
</evidence>
<dbReference type="PANTHER" id="PTHR21530">
    <property type="entry name" value="PHEROMONE SHUTDOWN PROTEIN"/>
    <property type="match status" value="1"/>
</dbReference>
<dbReference type="KEGG" id="maes:Ga0123461_0749"/>
<dbReference type="Pfam" id="PF01963">
    <property type="entry name" value="TraB_PrgY_gumN"/>
    <property type="match status" value="1"/>
</dbReference>
<dbReference type="InterPro" id="IPR005230">
    <property type="entry name" value="TraB_bac"/>
</dbReference>
<evidence type="ECO:0000313" key="2">
    <source>
        <dbReference type="EMBL" id="ATX79173.1"/>
    </source>
</evidence>
<dbReference type="Proteomes" id="UP000231701">
    <property type="component" value="Chromosome"/>
</dbReference>
<dbReference type="PANTHER" id="PTHR21530:SF7">
    <property type="entry name" value="TRAB DOMAIN-CONTAINING PROTEIN"/>
    <property type="match status" value="1"/>
</dbReference>
<keyword evidence="3" id="KW-1185">Reference proteome</keyword>
<name>A0A2K8KWJ0_MARES</name>
<feature type="transmembrane region" description="Helical" evidence="1">
    <location>
        <begin position="260"/>
        <end position="278"/>
    </location>
</feature>
<protein>
    <submittedName>
        <fullName evidence="2">Pheromone shutdown-related protein TraB</fullName>
    </submittedName>
</protein>
<evidence type="ECO:0000313" key="3">
    <source>
        <dbReference type="Proteomes" id="UP000231701"/>
    </source>
</evidence>
<feature type="transmembrane region" description="Helical" evidence="1">
    <location>
        <begin position="373"/>
        <end position="394"/>
    </location>
</feature>
<feature type="transmembrane region" description="Helical" evidence="1">
    <location>
        <begin position="287"/>
        <end position="306"/>
    </location>
</feature>
<dbReference type="OrthoDB" id="9809330at2"/>
<dbReference type="RefSeq" id="WP_100277098.1">
    <property type="nucleotide sequence ID" value="NZ_CP018799.1"/>
</dbReference>
<dbReference type="InterPro" id="IPR046345">
    <property type="entry name" value="TraB_PrgY-like"/>
</dbReference>